<evidence type="ECO:0000313" key="1">
    <source>
        <dbReference type="EMBL" id="MBB6218987.1"/>
    </source>
</evidence>
<dbReference type="Proteomes" id="UP000579281">
    <property type="component" value="Unassembled WGS sequence"/>
</dbReference>
<dbReference type="AlphaFoldDB" id="A0A841L047"/>
<sequence>MKICRMMGHKIGSVGTPIGRRGWSHYQAERTCNARPYDYVASLFIVY</sequence>
<reference evidence="1 2" key="1">
    <citation type="submission" date="2020-08" db="EMBL/GenBank/DDBJ databases">
        <title>Genomic Encyclopedia of Type Strains, Phase IV (KMG-IV): sequencing the most valuable type-strain genomes for metagenomic binning, comparative biology and taxonomic classification.</title>
        <authorList>
            <person name="Goeker M."/>
        </authorList>
    </citation>
    <scope>NUCLEOTIDE SEQUENCE [LARGE SCALE GENOMIC DNA]</scope>
    <source>
        <strain evidence="1 2">DSM 103526</strain>
    </source>
</reference>
<evidence type="ECO:0000313" key="2">
    <source>
        <dbReference type="Proteomes" id="UP000579281"/>
    </source>
</evidence>
<dbReference type="EMBL" id="JACHEN010000060">
    <property type="protein sequence ID" value="MBB6218987.1"/>
    <property type="molecule type" value="Genomic_DNA"/>
</dbReference>
<comment type="caution">
    <text evidence="1">The sequence shown here is derived from an EMBL/GenBank/DDBJ whole genome shotgun (WGS) entry which is preliminary data.</text>
</comment>
<name>A0A841L047_9FIRM</name>
<gene>
    <name evidence="1" type="ORF">HNQ80_005165</name>
</gene>
<organism evidence="1 2">
    <name type="scientific">Anaerosolibacter carboniphilus</name>
    <dbReference type="NCBI Taxonomy" id="1417629"/>
    <lineage>
        <taxon>Bacteria</taxon>
        <taxon>Bacillati</taxon>
        <taxon>Bacillota</taxon>
        <taxon>Clostridia</taxon>
        <taxon>Peptostreptococcales</taxon>
        <taxon>Thermotaleaceae</taxon>
        <taxon>Anaerosolibacter</taxon>
    </lineage>
</organism>
<proteinExistence type="predicted"/>
<dbReference type="RefSeq" id="WP_184313966.1">
    <property type="nucleotide sequence ID" value="NZ_JACHEN010000060.1"/>
</dbReference>
<keyword evidence="2" id="KW-1185">Reference proteome</keyword>
<accession>A0A841L047</accession>
<protein>
    <submittedName>
        <fullName evidence="1">Uncharacterized protein</fullName>
    </submittedName>
</protein>